<sequence>MSETNLYELPIEGAQVTSLCGGNLTSDNESCVGLTEIPGGEGFVLTDTKPEGAGRPGLRFTADELDAFAVSWMSQRHLTA</sequence>
<dbReference type="OrthoDB" id="3388456at2"/>
<keyword evidence="2" id="KW-1185">Reference proteome</keyword>
<evidence type="ECO:0000313" key="1">
    <source>
        <dbReference type="EMBL" id="KXK62686.1"/>
    </source>
</evidence>
<name>A0A136PWX2_9ACTN</name>
<dbReference type="EMBL" id="LRQV01000015">
    <property type="protein sequence ID" value="KXK62686.1"/>
    <property type="molecule type" value="Genomic_DNA"/>
</dbReference>
<dbReference type="Proteomes" id="UP000070620">
    <property type="component" value="Unassembled WGS sequence"/>
</dbReference>
<accession>A0A136PWX2</accession>
<organism evidence="1 2">
    <name type="scientific">Micromonospora rosaria</name>
    <dbReference type="NCBI Taxonomy" id="47874"/>
    <lineage>
        <taxon>Bacteria</taxon>
        <taxon>Bacillati</taxon>
        <taxon>Actinomycetota</taxon>
        <taxon>Actinomycetes</taxon>
        <taxon>Micromonosporales</taxon>
        <taxon>Micromonosporaceae</taxon>
        <taxon>Micromonospora</taxon>
    </lineage>
</organism>
<dbReference type="RefSeq" id="WP_067361524.1">
    <property type="nucleotide sequence ID" value="NZ_JBIUBN010000031.1"/>
</dbReference>
<comment type="caution">
    <text evidence="1">The sequence shown here is derived from an EMBL/GenBank/DDBJ whole genome shotgun (WGS) entry which is preliminary data.</text>
</comment>
<evidence type="ECO:0008006" key="3">
    <source>
        <dbReference type="Google" id="ProtNLM"/>
    </source>
</evidence>
<gene>
    <name evidence="1" type="ORF">AWW66_07135</name>
</gene>
<evidence type="ECO:0000313" key="2">
    <source>
        <dbReference type="Proteomes" id="UP000070620"/>
    </source>
</evidence>
<reference evidence="1 2" key="1">
    <citation type="submission" date="2016-01" db="EMBL/GenBank/DDBJ databases">
        <title>Whole genome sequence and analysis of Micromonospora rosaria DSM 803, which can produce antibacterial substance rosamicin.</title>
        <authorList>
            <person name="Yang H."/>
            <person name="He X."/>
            <person name="Zhu D."/>
        </authorList>
    </citation>
    <scope>NUCLEOTIDE SEQUENCE [LARGE SCALE GENOMIC DNA]</scope>
    <source>
        <strain evidence="1 2">DSM 803</strain>
    </source>
</reference>
<proteinExistence type="predicted"/>
<dbReference type="AlphaFoldDB" id="A0A136PWX2"/>
<protein>
    <recommendedName>
        <fullName evidence="3">DUF397 domain-containing protein</fullName>
    </recommendedName>
</protein>